<sequence length="330" mass="35881">MVEKVWLVTGCSSGLGRKLIEAISKRGDKAVATARNISTIEDLKSSTVATVQLDITASQDELNQRAAEAVEAFGQVDVVVHNAGFMQMGTWEDLTPELVQAQFATNFFGPMNLNVSFALSAFCAAFRSFADFAHQRAILPHLRSRKTGTLVFVNSTSSWQHFAGVSAYGASKAALDRALDGLSREVGPAGIKTLSLDIGAFESSLILEHKAPSNAPPSEHNSQLMDMLKSYLPYVHANPVIEVEKLANLVVDLVRGEGVAEGREIPLRFPVGPDDLWKEWSNEGTKHIPAALPVGADALMYVKEVCQYNLRMVEQWEDVIKSADVKKPAA</sequence>
<evidence type="ECO:0000256" key="3">
    <source>
        <dbReference type="RuleBase" id="RU000363"/>
    </source>
</evidence>
<dbReference type="PANTHER" id="PTHR43976">
    <property type="entry name" value="SHORT CHAIN DEHYDROGENASE"/>
    <property type="match status" value="1"/>
</dbReference>
<dbReference type="PRINTS" id="PR00080">
    <property type="entry name" value="SDRFAMILY"/>
</dbReference>
<protein>
    <recommendedName>
        <fullName evidence="6">NAD(P)-binding protein</fullName>
    </recommendedName>
</protein>
<dbReference type="GO" id="GO:0016491">
    <property type="term" value="F:oxidoreductase activity"/>
    <property type="evidence" value="ECO:0007669"/>
    <property type="project" value="UniProtKB-KW"/>
</dbReference>
<name>A0AAJ0G7Y8_9PEZI</name>
<dbReference type="InterPro" id="IPR051911">
    <property type="entry name" value="SDR_oxidoreductase"/>
</dbReference>
<keyword evidence="2" id="KW-0560">Oxidoreductase</keyword>
<evidence type="ECO:0000256" key="1">
    <source>
        <dbReference type="ARBA" id="ARBA00006484"/>
    </source>
</evidence>
<evidence type="ECO:0000256" key="2">
    <source>
        <dbReference type="ARBA" id="ARBA00023002"/>
    </source>
</evidence>
<organism evidence="4 5">
    <name type="scientific">Extremus antarcticus</name>
    <dbReference type="NCBI Taxonomy" id="702011"/>
    <lineage>
        <taxon>Eukaryota</taxon>
        <taxon>Fungi</taxon>
        <taxon>Dikarya</taxon>
        <taxon>Ascomycota</taxon>
        <taxon>Pezizomycotina</taxon>
        <taxon>Dothideomycetes</taxon>
        <taxon>Dothideomycetidae</taxon>
        <taxon>Mycosphaerellales</taxon>
        <taxon>Extremaceae</taxon>
        <taxon>Extremus</taxon>
    </lineage>
</organism>
<dbReference type="InterPro" id="IPR002347">
    <property type="entry name" value="SDR_fam"/>
</dbReference>
<evidence type="ECO:0000313" key="4">
    <source>
        <dbReference type="EMBL" id="KAK3047637.1"/>
    </source>
</evidence>
<keyword evidence="5" id="KW-1185">Reference proteome</keyword>
<evidence type="ECO:0000313" key="5">
    <source>
        <dbReference type="Proteomes" id="UP001271007"/>
    </source>
</evidence>
<dbReference type="EMBL" id="JAWDJX010000058">
    <property type="protein sequence ID" value="KAK3047637.1"/>
    <property type="molecule type" value="Genomic_DNA"/>
</dbReference>
<gene>
    <name evidence="4" type="ORF">LTR09_010895</name>
</gene>
<comment type="similarity">
    <text evidence="1 3">Belongs to the short-chain dehydrogenases/reductases (SDR) family.</text>
</comment>
<dbReference type="Proteomes" id="UP001271007">
    <property type="component" value="Unassembled WGS sequence"/>
</dbReference>
<dbReference type="InterPro" id="IPR036291">
    <property type="entry name" value="NAD(P)-bd_dom_sf"/>
</dbReference>
<comment type="caution">
    <text evidence="4">The sequence shown here is derived from an EMBL/GenBank/DDBJ whole genome shotgun (WGS) entry which is preliminary data.</text>
</comment>
<dbReference type="AlphaFoldDB" id="A0AAJ0G7Y8"/>
<dbReference type="PRINTS" id="PR00081">
    <property type="entry name" value="GDHRDH"/>
</dbReference>
<dbReference type="Pfam" id="PF00106">
    <property type="entry name" value="adh_short"/>
    <property type="match status" value="2"/>
</dbReference>
<dbReference type="SUPFAM" id="SSF51735">
    <property type="entry name" value="NAD(P)-binding Rossmann-fold domains"/>
    <property type="match status" value="1"/>
</dbReference>
<proteinExistence type="inferred from homology"/>
<evidence type="ECO:0008006" key="6">
    <source>
        <dbReference type="Google" id="ProtNLM"/>
    </source>
</evidence>
<dbReference type="PANTHER" id="PTHR43976:SF16">
    <property type="entry name" value="SHORT-CHAIN DEHYDROGENASE_REDUCTASE FAMILY PROTEIN"/>
    <property type="match status" value="1"/>
</dbReference>
<reference evidence="4" key="1">
    <citation type="submission" date="2023-04" db="EMBL/GenBank/DDBJ databases">
        <title>Black Yeasts Isolated from many extreme environments.</title>
        <authorList>
            <person name="Coleine C."/>
            <person name="Stajich J.E."/>
            <person name="Selbmann L."/>
        </authorList>
    </citation>
    <scope>NUCLEOTIDE SEQUENCE</scope>
    <source>
        <strain evidence="4">CCFEE 5312</strain>
    </source>
</reference>
<dbReference type="Gene3D" id="3.40.50.720">
    <property type="entry name" value="NAD(P)-binding Rossmann-like Domain"/>
    <property type="match status" value="1"/>
</dbReference>
<accession>A0AAJ0G7Y8</accession>